<dbReference type="PANTHER" id="PTHR32322">
    <property type="entry name" value="INNER MEMBRANE TRANSPORTER"/>
    <property type="match status" value="1"/>
</dbReference>
<gene>
    <name evidence="6" type="ORF">BED41_02845</name>
</gene>
<dbReference type="GeneID" id="83056790"/>
<dbReference type="GO" id="GO:0005886">
    <property type="term" value="C:plasma membrane"/>
    <property type="evidence" value="ECO:0007669"/>
    <property type="project" value="UniProtKB-SubCell"/>
</dbReference>
<comment type="subcellular location">
    <subcellularLocation>
        <location evidence="1">Cell membrane</location>
        <topology evidence="1">Multi-pass membrane protein</topology>
    </subcellularLocation>
</comment>
<keyword evidence="5" id="KW-0472">Membrane</keyword>
<dbReference type="OrthoDB" id="3525at2"/>
<evidence type="ECO:0000256" key="3">
    <source>
        <dbReference type="ARBA" id="ARBA00022692"/>
    </source>
</evidence>
<dbReference type="InterPro" id="IPR050638">
    <property type="entry name" value="AA-Vitamin_Transporters"/>
</dbReference>
<dbReference type="AlphaFoldDB" id="A0A1B2I2B8"/>
<organism evidence="6 7">
    <name type="scientific">Cloacibacillus porcorum</name>
    <dbReference type="NCBI Taxonomy" id="1197717"/>
    <lineage>
        <taxon>Bacteria</taxon>
        <taxon>Thermotogati</taxon>
        <taxon>Synergistota</taxon>
        <taxon>Synergistia</taxon>
        <taxon>Synergistales</taxon>
        <taxon>Synergistaceae</taxon>
        <taxon>Cloacibacillus</taxon>
    </lineage>
</organism>
<dbReference type="Proteomes" id="UP000093044">
    <property type="component" value="Chromosome"/>
</dbReference>
<evidence type="ECO:0000256" key="1">
    <source>
        <dbReference type="ARBA" id="ARBA00004651"/>
    </source>
</evidence>
<dbReference type="RefSeq" id="WP_066742869.1">
    <property type="nucleotide sequence ID" value="NZ_CALCLR010000059.1"/>
</dbReference>
<evidence type="ECO:0000256" key="5">
    <source>
        <dbReference type="ARBA" id="ARBA00023136"/>
    </source>
</evidence>
<dbReference type="KEGG" id="cpor:BED41_02845"/>
<evidence type="ECO:0000256" key="4">
    <source>
        <dbReference type="ARBA" id="ARBA00022989"/>
    </source>
</evidence>
<keyword evidence="2" id="KW-1003">Cell membrane</keyword>
<accession>A0A1B2I2B8</accession>
<dbReference type="Gene3D" id="1.10.3730.20">
    <property type="match status" value="1"/>
</dbReference>
<reference evidence="6" key="1">
    <citation type="submission" date="2016-08" db="EMBL/GenBank/DDBJ databases">
        <title>Complete genome of Cloacibacillus porcorum.</title>
        <authorList>
            <person name="Looft T."/>
            <person name="Bayles D.O."/>
            <person name="Alt D.P."/>
        </authorList>
    </citation>
    <scope>NUCLEOTIDE SEQUENCE [LARGE SCALE GENOMIC DNA]</scope>
    <source>
        <strain evidence="6">CL-84</strain>
    </source>
</reference>
<keyword evidence="7" id="KW-1185">Reference proteome</keyword>
<dbReference type="STRING" id="1197717.BED41_02845"/>
<dbReference type="InterPro" id="IPR000620">
    <property type="entry name" value="EamA_dom"/>
</dbReference>
<dbReference type="SUPFAM" id="SSF103481">
    <property type="entry name" value="Multidrug resistance efflux transporter EmrE"/>
    <property type="match status" value="2"/>
</dbReference>
<dbReference type="Pfam" id="PF00892">
    <property type="entry name" value="EamA"/>
    <property type="match status" value="2"/>
</dbReference>
<dbReference type="InterPro" id="IPR037185">
    <property type="entry name" value="EmrE-like"/>
</dbReference>
<evidence type="ECO:0000313" key="7">
    <source>
        <dbReference type="Proteomes" id="UP000093044"/>
    </source>
</evidence>
<evidence type="ECO:0000313" key="6">
    <source>
        <dbReference type="EMBL" id="ANZ44121.1"/>
    </source>
</evidence>
<protein>
    <submittedName>
        <fullName evidence="6">Uncharacterized protein</fullName>
    </submittedName>
</protein>
<proteinExistence type="predicted"/>
<sequence length="299" mass="33255">MKRDKFLQVYILATLTVIFWGASFAGAKVALEQADPLLVMFLRFVLSLALLLPVAWYCGELRLPTRRQTLVLAFMGFMGFFFHIGIQTVAMRSSGSATANWQMAAAPAMTALLASFFLKERLSRGGVFGIILAFLGVAVVLGLGTKGARGISSYNFGDFLISLSVLNWAAFMVLTRWLFKENRYPPVFTIFWEIFFAVLMCLPALALTGTDVSVLTGFSWRTWEALAILGFLCSGLAYVFWYYAAANIPVARLMVFQFLQPLVGIVVAYFVIGERFTLWLLLGGAMIVSGVWTVNRPHR</sequence>
<evidence type="ECO:0000256" key="2">
    <source>
        <dbReference type="ARBA" id="ARBA00022475"/>
    </source>
</evidence>
<dbReference type="EMBL" id="CP016757">
    <property type="protein sequence ID" value="ANZ44121.1"/>
    <property type="molecule type" value="Genomic_DNA"/>
</dbReference>
<keyword evidence="4" id="KW-1133">Transmembrane helix</keyword>
<keyword evidence="3" id="KW-0812">Transmembrane</keyword>
<name>A0A1B2I2B8_9BACT</name>
<dbReference type="PANTHER" id="PTHR32322:SF18">
    <property type="entry name" value="S-ADENOSYLMETHIONINE_S-ADENOSYLHOMOCYSTEINE TRANSPORTER"/>
    <property type="match status" value="1"/>
</dbReference>